<dbReference type="GO" id="GO:0008610">
    <property type="term" value="P:lipid biosynthetic process"/>
    <property type="evidence" value="ECO:0007669"/>
    <property type="project" value="UniProtKB-ARBA"/>
</dbReference>
<proteinExistence type="predicted"/>
<gene>
    <name evidence="5" type="primary">tycC_2</name>
    <name evidence="5" type="ORF">A4G23_04385</name>
</gene>
<dbReference type="Gene3D" id="1.10.1200.10">
    <property type="entry name" value="ACP-like"/>
    <property type="match status" value="1"/>
</dbReference>
<dbReference type="GO" id="GO:0031177">
    <property type="term" value="F:phosphopantetheine binding"/>
    <property type="evidence" value="ECO:0007669"/>
    <property type="project" value="InterPro"/>
</dbReference>
<dbReference type="InterPro" id="IPR000873">
    <property type="entry name" value="AMP-dep_synth/lig_dom"/>
</dbReference>
<evidence type="ECO:0000256" key="1">
    <source>
        <dbReference type="ARBA" id="ARBA00001957"/>
    </source>
</evidence>
<evidence type="ECO:0000313" key="5">
    <source>
        <dbReference type="EMBL" id="AOT61497.1"/>
    </source>
</evidence>
<keyword evidence="3" id="KW-0597">Phosphoprotein</keyword>
<evidence type="ECO:0000256" key="3">
    <source>
        <dbReference type="ARBA" id="ARBA00022553"/>
    </source>
</evidence>
<dbReference type="InterPro" id="IPR042099">
    <property type="entry name" value="ANL_N_sf"/>
</dbReference>
<name>A0A1D8G7T4_9ACTN</name>
<accession>A0A1D8G7T4</accession>
<dbReference type="SMART" id="SM00823">
    <property type="entry name" value="PKS_PP"/>
    <property type="match status" value="1"/>
</dbReference>
<dbReference type="STRING" id="285473.A4G23_04385"/>
<keyword evidence="6" id="KW-1185">Reference proteome</keyword>
<dbReference type="Gene3D" id="3.30.559.10">
    <property type="entry name" value="Chloramphenicol acetyltransferase-like domain"/>
    <property type="match status" value="1"/>
</dbReference>
<dbReference type="PANTHER" id="PTHR45527:SF1">
    <property type="entry name" value="FATTY ACID SYNTHASE"/>
    <property type="match status" value="1"/>
</dbReference>
<dbReference type="InterPro" id="IPR010071">
    <property type="entry name" value="AA_adenyl_dom"/>
</dbReference>
<dbReference type="GO" id="GO:0017000">
    <property type="term" value="P:antibiotic biosynthetic process"/>
    <property type="evidence" value="ECO:0007669"/>
    <property type="project" value="UniProtKB-ARBA"/>
</dbReference>
<dbReference type="GO" id="GO:0003824">
    <property type="term" value="F:catalytic activity"/>
    <property type="evidence" value="ECO:0007669"/>
    <property type="project" value="InterPro"/>
</dbReference>
<dbReference type="EMBL" id="CP017316">
    <property type="protein sequence ID" value="AOT61497.1"/>
    <property type="molecule type" value="Genomic_DNA"/>
</dbReference>
<dbReference type="Pfam" id="PF13193">
    <property type="entry name" value="AMP-binding_C"/>
    <property type="match status" value="1"/>
</dbReference>
<dbReference type="Pfam" id="PF00668">
    <property type="entry name" value="Condensation"/>
    <property type="match status" value="1"/>
</dbReference>
<dbReference type="Proteomes" id="UP000095349">
    <property type="component" value="Chromosome"/>
</dbReference>
<evidence type="ECO:0000256" key="2">
    <source>
        <dbReference type="ARBA" id="ARBA00022450"/>
    </source>
</evidence>
<dbReference type="SUPFAM" id="SSF47336">
    <property type="entry name" value="ACP-like"/>
    <property type="match status" value="1"/>
</dbReference>
<dbReference type="SUPFAM" id="SSF52777">
    <property type="entry name" value="CoA-dependent acyltransferases"/>
    <property type="match status" value="2"/>
</dbReference>
<dbReference type="Pfam" id="PF00501">
    <property type="entry name" value="AMP-binding"/>
    <property type="match status" value="1"/>
</dbReference>
<dbReference type="GO" id="GO:0043041">
    <property type="term" value="P:amino acid activation for nonribosomal peptide biosynthetic process"/>
    <property type="evidence" value="ECO:0007669"/>
    <property type="project" value="TreeGrafter"/>
</dbReference>
<dbReference type="InterPro" id="IPR025110">
    <property type="entry name" value="AMP-bd_C"/>
</dbReference>
<evidence type="ECO:0000313" key="6">
    <source>
        <dbReference type="Proteomes" id="UP000095349"/>
    </source>
</evidence>
<dbReference type="PATRIC" id="fig|285473.5.peg.4604"/>
<organism evidence="5 6">
    <name type="scientific">Streptomyces rubrolavendulae</name>
    <dbReference type="NCBI Taxonomy" id="285473"/>
    <lineage>
        <taxon>Bacteria</taxon>
        <taxon>Bacillati</taxon>
        <taxon>Actinomycetota</taxon>
        <taxon>Actinomycetes</taxon>
        <taxon>Kitasatosporales</taxon>
        <taxon>Streptomycetaceae</taxon>
        <taxon>Streptomyces</taxon>
    </lineage>
</organism>
<dbReference type="OrthoDB" id="2472181at2"/>
<comment type="cofactor">
    <cofactor evidence="1">
        <name>pantetheine 4'-phosphate</name>
        <dbReference type="ChEBI" id="CHEBI:47942"/>
    </cofactor>
</comment>
<sequence>MTDLDFTSWDLRTEADQRAFPGGLDGPAPSWNTDTTLVRIVLEQVVRTPQAEAVRVGDQALTYRELADSAARVARWAAGLRGDPERELRIGVVAHRSLPVYPVLLGVLAAGGAYVPLDPAAPVRRLREIARRAELAAVVTDAERWAGLGLSGIAGLLIDRALPFQRGRLGGGTLTEFEALPEADDALPGTGHLGGPRPEDVAYAIFTSGSTGAPKGVLVEHRSAVNLARWVASTTDLGPGGRVTQNASLHFDASVQQIFSAWSAGAALLPVPETVRVDGARLYGWLAEQGVTHWDSVPSLWAPVVEHCAGRIAAGETVLPALRAVLLAGEVLPAARVNEWRPWQQGHRLFNVYGPTEVTVDATSYEVTGPVTGGAPPIGRPLPGLRALVLDADGHPCPPEADGELLLGGIGVARGYLGNPALTRERFVIREGDRWYRTGDLVRYTAEGDLVFSGRRDDQVKVRGVRIELAEVERALHTDPRVAEAIAVVLDDAQGRHELAAAVVTREPVAGSALRATLAEELPAAMVPTRVLVVDALPRTANGKADRRAGARMVHDFADPGDGGTQTPALTSTGRRLLTIWRRVLGLPQLGPDDDFFRSGGDSIATIRVRHECAGAGLPIQSMDVFAHPTVRRLARYLDRTLAERPTTARSVPGAGAPTLLPAQRRLAVATLLGDRVPQLGLVQESHEYEEELDADALRTALDLLAERHEVLRTGVESRADGFRARTEERVTVPLTVHRVDGSGAAARRELARAHADAVLREGFDLSVPPLLKVAAFELEPGRFTLVWTLHHVISDGWSWELVQHEFETLYAGLRQGRFRPLPAPALPLRELVHRLAESPSPAPSQEWLTELRAVSPLALPPGRVGGDTDRAHVDWAVTPETDAALRAVATAAGCAPSTGYLLAYAEALGRVCRQRVFPLGVVSSGRNADIPHIDRAVACLARSLPVPVDLSGTPSERLRRLHRHLAAVLAQDSADPDELLAGLAPAVRDPAAAFVFQNYPDAPAGPAPLRRVPAASWWRETGSEPLALVCHEEGAEGFHCRLEYDPAEVSAATAAALAREIRRALDRLAAAE</sequence>
<dbReference type="PANTHER" id="PTHR45527">
    <property type="entry name" value="NONRIBOSOMAL PEPTIDE SYNTHETASE"/>
    <property type="match status" value="1"/>
</dbReference>
<dbReference type="Pfam" id="PF00550">
    <property type="entry name" value="PP-binding"/>
    <property type="match status" value="1"/>
</dbReference>
<dbReference type="InterPro" id="IPR020806">
    <property type="entry name" value="PKS_PP-bd"/>
</dbReference>
<keyword evidence="2" id="KW-0596">Phosphopantetheine</keyword>
<dbReference type="Gene3D" id="3.30.559.30">
    <property type="entry name" value="Nonribosomal peptide synthetase, condensation domain"/>
    <property type="match status" value="1"/>
</dbReference>
<dbReference type="GO" id="GO:0005737">
    <property type="term" value="C:cytoplasm"/>
    <property type="evidence" value="ECO:0007669"/>
    <property type="project" value="TreeGrafter"/>
</dbReference>
<dbReference type="PROSITE" id="PS50075">
    <property type="entry name" value="CARRIER"/>
    <property type="match status" value="1"/>
</dbReference>
<dbReference type="Gene3D" id="3.40.50.12780">
    <property type="entry name" value="N-terminal domain of ligase-like"/>
    <property type="match status" value="1"/>
</dbReference>
<dbReference type="RefSeq" id="WP_069978357.1">
    <property type="nucleotide sequence ID" value="NZ_CP017316.1"/>
</dbReference>
<dbReference type="KEGG" id="srn:A4G23_04385"/>
<feature type="domain" description="Carrier" evidence="4">
    <location>
        <begin position="568"/>
        <end position="642"/>
    </location>
</feature>
<dbReference type="InterPro" id="IPR009081">
    <property type="entry name" value="PP-bd_ACP"/>
</dbReference>
<dbReference type="InterPro" id="IPR036736">
    <property type="entry name" value="ACP-like_sf"/>
</dbReference>
<dbReference type="AlphaFoldDB" id="A0A1D8G7T4"/>
<dbReference type="InterPro" id="IPR001242">
    <property type="entry name" value="Condensation_dom"/>
</dbReference>
<dbReference type="GO" id="GO:0044550">
    <property type="term" value="P:secondary metabolite biosynthetic process"/>
    <property type="evidence" value="ECO:0007669"/>
    <property type="project" value="TreeGrafter"/>
</dbReference>
<dbReference type="InterPro" id="IPR045851">
    <property type="entry name" value="AMP-bd_C_sf"/>
</dbReference>
<reference evidence="5 6" key="1">
    <citation type="submission" date="2016-09" db="EMBL/GenBank/DDBJ databases">
        <title>Streptomyces rubrolavendulae MJM4426 Genome sequencing and assembly.</title>
        <authorList>
            <person name="Kim J.-G."/>
        </authorList>
    </citation>
    <scope>NUCLEOTIDE SEQUENCE [LARGE SCALE GENOMIC DNA]</scope>
    <source>
        <strain evidence="5 6">MJM4426</strain>
    </source>
</reference>
<dbReference type="NCBIfam" id="TIGR01733">
    <property type="entry name" value="AA-adenyl-dom"/>
    <property type="match status" value="1"/>
</dbReference>
<dbReference type="Gene3D" id="3.30.300.30">
    <property type="match status" value="1"/>
</dbReference>
<evidence type="ECO:0000259" key="4">
    <source>
        <dbReference type="PROSITE" id="PS50075"/>
    </source>
</evidence>
<protein>
    <submittedName>
        <fullName evidence="5">Tyrocidine synthase 3</fullName>
    </submittedName>
</protein>
<dbReference type="SUPFAM" id="SSF56801">
    <property type="entry name" value="Acetyl-CoA synthetase-like"/>
    <property type="match status" value="1"/>
</dbReference>
<dbReference type="CDD" id="cd05930">
    <property type="entry name" value="A_NRPS"/>
    <property type="match status" value="1"/>
</dbReference>
<dbReference type="InterPro" id="IPR023213">
    <property type="entry name" value="CAT-like_dom_sf"/>
</dbReference>